<accession>A0A667ZP91</accession>
<reference evidence="6" key="1">
    <citation type="submission" date="2019-06" db="EMBL/GenBank/DDBJ databases">
        <authorList>
            <consortium name="Wellcome Sanger Institute Data Sharing"/>
        </authorList>
    </citation>
    <scope>NUCLEOTIDE SEQUENCE [LARGE SCALE GENOMIC DNA]</scope>
</reference>
<dbReference type="Proteomes" id="UP000472263">
    <property type="component" value="Chromosome 7"/>
</dbReference>
<evidence type="ECO:0000259" key="5">
    <source>
        <dbReference type="Pfam" id="PF11819"/>
    </source>
</evidence>
<feature type="compositionally biased region" description="Low complexity" evidence="4">
    <location>
        <begin position="358"/>
        <end position="367"/>
    </location>
</feature>
<comment type="subcellular location">
    <subcellularLocation>
        <location evidence="1">Cytoplasm</location>
    </subcellularLocation>
</comment>
<dbReference type="GeneTree" id="ENSGT00940000154102"/>
<organism evidence="6 7">
    <name type="scientific">Myripristis murdjan</name>
    <name type="common">pinecone soldierfish</name>
    <dbReference type="NCBI Taxonomy" id="586833"/>
    <lineage>
        <taxon>Eukaryota</taxon>
        <taxon>Metazoa</taxon>
        <taxon>Chordata</taxon>
        <taxon>Craniata</taxon>
        <taxon>Vertebrata</taxon>
        <taxon>Euteleostomi</taxon>
        <taxon>Actinopterygii</taxon>
        <taxon>Neopterygii</taxon>
        <taxon>Teleostei</taxon>
        <taxon>Neoteleostei</taxon>
        <taxon>Acanthomorphata</taxon>
        <taxon>Holocentriformes</taxon>
        <taxon>Holocentridae</taxon>
        <taxon>Myripristis</taxon>
    </lineage>
</organism>
<feature type="region of interest" description="Disordered" evidence="4">
    <location>
        <begin position="457"/>
        <end position="509"/>
    </location>
</feature>
<feature type="region of interest" description="Disordered" evidence="4">
    <location>
        <begin position="286"/>
        <end position="312"/>
    </location>
</feature>
<keyword evidence="3" id="KW-0175">Coiled coil</keyword>
<feature type="region of interest" description="Disordered" evidence="4">
    <location>
        <begin position="332"/>
        <end position="389"/>
    </location>
</feature>
<reference evidence="6" key="2">
    <citation type="submission" date="2025-08" db="UniProtKB">
        <authorList>
            <consortium name="Ensembl"/>
        </authorList>
    </citation>
    <scope>IDENTIFICATION</scope>
</reference>
<gene>
    <name evidence="6" type="primary">ccdc120a</name>
</gene>
<dbReference type="AlphaFoldDB" id="A0A667ZP91"/>
<evidence type="ECO:0000256" key="4">
    <source>
        <dbReference type="SAM" id="MobiDB-lite"/>
    </source>
</evidence>
<dbReference type="PANTHER" id="PTHR16093:SF5">
    <property type="entry name" value="COILED-COIL DOMAIN-CONTAINING PROTEIN 120"/>
    <property type="match status" value="1"/>
</dbReference>
<feature type="compositionally biased region" description="Basic residues" evidence="4">
    <location>
        <begin position="76"/>
        <end position="90"/>
    </location>
</feature>
<evidence type="ECO:0000256" key="2">
    <source>
        <dbReference type="ARBA" id="ARBA00022490"/>
    </source>
</evidence>
<feature type="compositionally biased region" description="Gly residues" evidence="4">
    <location>
        <begin position="289"/>
        <end position="312"/>
    </location>
</feature>
<protein>
    <submittedName>
        <fullName evidence="6">Coiled-coil domain containing 120a</fullName>
    </submittedName>
</protein>
<dbReference type="Ensembl" id="ENSMMDT00005041323.1">
    <property type="protein sequence ID" value="ENSMMDP00005040493.1"/>
    <property type="gene ID" value="ENSMMDG00005018732.1"/>
</dbReference>
<feature type="compositionally biased region" description="Pro residues" evidence="4">
    <location>
        <begin position="368"/>
        <end position="377"/>
    </location>
</feature>
<evidence type="ECO:0000256" key="1">
    <source>
        <dbReference type="ARBA" id="ARBA00004496"/>
    </source>
</evidence>
<feature type="compositionally biased region" description="Basic residues" evidence="4">
    <location>
        <begin position="124"/>
        <end position="139"/>
    </location>
</feature>
<evidence type="ECO:0000313" key="7">
    <source>
        <dbReference type="Proteomes" id="UP000472263"/>
    </source>
</evidence>
<sequence>AMEVKGQLISVPDPVSCPDRKQRVERMAELQERRRSLQALLSTRLAELRRICLQEAELTGEVPHDFPLEAGEKPPCVRRRSGTSRPGTRKCKAEESQRSKPKKTLFSGALRKHSDSEHNTHTHTQTHTHHGKRTVHRGCHTGNTHTHTHTHTHTEHVYMHTLFLPSRSLPRSVSNLEGRSVPATPLLSRNGAITAHISSSSSGPSEPGGEGGVRGHGDRGGEGGVRGHMARRSNSSDGLLDRTASSEEEAGPSQSQGGLWVNGTASSRGTNTAGLCKASETRMMNGHAEAGGRGGGGGGTGRGGGGGGAGGRGRGYSEVLLDYVWGKQQKMQLQRQQSQLNPRQPITSQHPLPYNGYPSHPSHQPPGQSAPPLPGVPPAYRGHPGDQRRVKVTRTKSCGPFLPVPQSQAESYLDTHNASLSAHPPPDAHLEEATRSLHKALALEGHDGGYAPPPLHKQTALPHSATFHGHPLHGRSLDGSLYQDSFPSQKQEAALKEPPADQPSPGTLV</sequence>
<name>A0A667ZP91_9TELE</name>
<keyword evidence="2" id="KW-0963">Cytoplasm</keyword>
<dbReference type="PANTHER" id="PTHR16093">
    <property type="entry name" value="COILED-COIL DOMAIN-CONTAINING PROTEIN 120 FAMILY MEMBER"/>
    <property type="match status" value="1"/>
</dbReference>
<dbReference type="Pfam" id="PF11819">
    <property type="entry name" value="CUPID"/>
    <property type="match status" value="1"/>
</dbReference>
<reference evidence="6" key="3">
    <citation type="submission" date="2025-09" db="UniProtKB">
        <authorList>
            <consortium name="Ensembl"/>
        </authorList>
    </citation>
    <scope>IDENTIFICATION</scope>
</reference>
<dbReference type="InParanoid" id="A0A667ZP91"/>
<proteinExistence type="predicted"/>
<feature type="region of interest" description="Disordered" evidence="4">
    <location>
        <begin position="64"/>
        <end position="153"/>
    </location>
</feature>
<feature type="compositionally biased region" description="Low complexity" evidence="4">
    <location>
        <begin position="332"/>
        <end position="345"/>
    </location>
</feature>
<feature type="compositionally biased region" description="Polar residues" evidence="4">
    <location>
        <begin position="482"/>
        <end position="491"/>
    </location>
</feature>
<evidence type="ECO:0000256" key="3">
    <source>
        <dbReference type="ARBA" id="ARBA00023054"/>
    </source>
</evidence>
<feature type="domain" description="Cytohesin Ubiquitin Protein Inducing" evidence="5">
    <location>
        <begin position="16"/>
        <end position="85"/>
    </location>
</feature>
<feature type="region of interest" description="Disordered" evidence="4">
    <location>
        <begin position="195"/>
        <end position="272"/>
    </location>
</feature>
<dbReference type="InterPro" id="IPR043447">
    <property type="entry name" value="CCDC120/INAVA"/>
</dbReference>
<keyword evidence="7" id="KW-1185">Reference proteome</keyword>
<evidence type="ECO:0000313" key="6">
    <source>
        <dbReference type="Ensembl" id="ENSMMDP00005040493.1"/>
    </source>
</evidence>
<dbReference type="InterPro" id="IPR021774">
    <property type="entry name" value="CUPID"/>
</dbReference>
<feature type="compositionally biased region" description="Polar residues" evidence="4">
    <location>
        <begin position="252"/>
        <end position="272"/>
    </location>
</feature>
<dbReference type="GO" id="GO:0005737">
    <property type="term" value="C:cytoplasm"/>
    <property type="evidence" value="ECO:0007669"/>
    <property type="project" value="UniProtKB-SubCell"/>
</dbReference>